<feature type="modified residue" description="N6-(pyridoxal phosphate)lysine" evidence="4">
    <location>
        <position position="188"/>
    </location>
</feature>
<dbReference type="AlphaFoldDB" id="A0A4Q0P9L4"/>
<dbReference type="Pfam" id="PF01041">
    <property type="entry name" value="DegT_DnrJ_EryC1"/>
    <property type="match status" value="1"/>
</dbReference>
<dbReference type="RefSeq" id="WP_128757513.1">
    <property type="nucleotide sequence ID" value="NZ_QOVM01000003.1"/>
</dbReference>
<dbReference type="InterPro" id="IPR015422">
    <property type="entry name" value="PyrdxlP-dep_Trfase_small"/>
</dbReference>
<organism evidence="6 7">
    <name type="scientific">Leeuwenhoekiella aequorea</name>
    <dbReference type="NCBI Taxonomy" id="283736"/>
    <lineage>
        <taxon>Bacteria</taxon>
        <taxon>Pseudomonadati</taxon>
        <taxon>Bacteroidota</taxon>
        <taxon>Flavobacteriia</taxon>
        <taxon>Flavobacteriales</taxon>
        <taxon>Flavobacteriaceae</taxon>
        <taxon>Leeuwenhoekiella</taxon>
    </lineage>
</organism>
<dbReference type="InterPro" id="IPR015421">
    <property type="entry name" value="PyrdxlP-dep_Trfase_major"/>
</dbReference>
<dbReference type="InterPro" id="IPR015424">
    <property type="entry name" value="PyrdxlP-dep_Trfase"/>
</dbReference>
<dbReference type="GO" id="GO:0000271">
    <property type="term" value="P:polysaccharide biosynthetic process"/>
    <property type="evidence" value="ECO:0007669"/>
    <property type="project" value="TreeGrafter"/>
</dbReference>
<dbReference type="EMBL" id="QOVM01000003">
    <property type="protein sequence ID" value="RXG22519.1"/>
    <property type="molecule type" value="Genomic_DNA"/>
</dbReference>
<dbReference type="PANTHER" id="PTHR30244:SF36">
    <property type="entry name" value="3-OXO-GLUCOSE-6-PHOSPHATE:GLUTAMATE AMINOTRANSFERASE"/>
    <property type="match status" value="1"/>
</dbReference>
<feature type="active site" description="Proton acceptor" evidence="3">
    <location>
        <position position="188"/>
    </location>
</feature>
<dbReference type="OrthoDB" id="9804264at2"/>
<dbReference type="Proteomes" id="UP000289238">
    <property type="component" value="Unassembled WGS sequence"/>
</dbReference>
<dbReference type="CDD" id="cd00616">
    <property type="entry name" value="AHBA_syn"/>
    <property type="match status" value="1"/>
</dbReference>
<evidence type="ECO:0000256" key="4">
    <source>
        <dbReference type="PIRSR" id="PIRSR000390-2"/>
    </source>
</evidence>
<dbReference type="GO" id="GO:0008483">
    <property type="term" value="F:transaminase activity"/>
    <property type="evidence" value="ECO:0007669"/>
    <property type="project" value="TreeGrafter"/>
</dbReference>
<accession>A0A4Q0P9L4</accession>
<name>A0A4Q0P9L4_9FLAO</name>
<evidence type="ECO:0000256" key="5">
    <source>
        <dbReference type="RuleBase" id="RU004508"/>
    </source>
</evidence>
<dbReference type="Gene3D" id="3.40.640.10">
    <property type="entry name" value="Type I PLP-dependent aspartate aminotransferase-like (Major domain)"/>
    <property type="match status" value="1"/>
</dbReference>
<gene>
    <name evidence="6" type="ORF">DSM00_1616</name>
</gene>
<keyword evidence="1 4" id="KW-0663">Pyridoxal phosphate</keyword>
<dbReference type="GO" id="GO:0030170">
    <property type="term" value="F:pyridoxal phosphate binding"/>
    <property type="evidence" value="ECO:0007669"/>
    <property type="project" value="TreeGrafter"/>
</dbReference>
<comment type="similarity">
    <text evidence="2 5">Belongs to the DegT/DnrJ/EryC1 family.</text>
</comment>
<evidence type="ECO:0000256" key="3">
    <source>
        <dbReference type="PIRSR" id="PIRSR000390-1"/>
    </source>
</evidence>
<evidence type="ECO:0000256" key="2">
    <source>
        <dbReference type="ARBA" id="ARBA00037999"/>
    </source>
</evidence>
<evidence type="ECO:0000256" key="1">
    <source>
        <dbReference type="ARBA" id="ARBA00022898"/>
    </source>
</evidence>
<comment type="caution">
    <text evidence="6">The sequence shown here is derived from an EMBL/GenBank/DDBJ whole genome shotgun (WGS) entry which is preliminary data.</text>
</comment>
<dbReference type="Gene3D" id="3.90.1150.10">
    <property type="entry name" value="Aspartate Aminotransferase, domain 1"/>
    <property type="match status" value="1"/>
</dbReference>
<evidence type="ECO:0000313" key="7">
    <source>
        <dbReference type="Proteomes" id="UP000289238"/>
    </source>
</evidence>
<sequence>MIPFLDLKKVNAPYYNEFKACFATFLETENYILGDSVLEFEKAFASYCQVPFAIGTGNGLDALRLIFEGLKIQKKLNVGDEVLVAANSYTATVLAIIQAGLKPVFVEVETQFFNIDLNTIPPVSKTVKAVIVTHLYGQMQPVSQILAFAKAHNLILVEDASQSHGAKLNGKYSGSFGIAAAFSCYPTKNLGALGDAGISVTSDPQLAELVLKLRNYGRSSLNTNEYLGFNSRLDTIQAQFLNLKLRDLENSNRKRMAIATRYFHEIKNPHIELPYWDYSQSHVFYVFVVRVKNRTSFISHLNKLEIGYAIHYPVVAYKQPALKSYSNLKFEIAEQLADMCISIPLNTSLSQRDITLIIAALNAYEV</sequence>
<proteinExistence type="inferred from homology"/>
<dbReference type="SUPFAM" id="SSF53383">
    <property type="entry name" value="PLP-dependent transferases"/>
    <property type="match status" value="1"/>
</dbReference>
<dbReference type="PIRSF" id="PIRSF000390">
    <property type="entry name" value="PLP_StrS"/>
    <property type="match status" value="1"/>
</dbReference>
<dbReference type="InterPro" id="IPR000653">
    <property type="entry name" value="DegT/StrS_aminotransferase"/>
</dbReference>
<protein>
    <submittedName>
        <fullName evidence="6">dTDP-4-amino-4,6-dideoxygalactose transaminase</fullName>
    </submittedName>
</protein>
<keyword evidence="7" id="KW-1185">Reference proteome</keyword>
<reference evidence="6 7" key="1">
    <citation type="submission" date="2018-07" db="EMBL/GenBank/DDBJ databases">
        <title>Leeuwenhoekiella genomics.</title>
        <authorList>
            <person name="Tahon G."/>
            <person name="Willems A."/>
        </authorList>
    </citation>
    <scope>NUCLEOTIDE SEQUENCE [LARGE SCALE GENOMIC DNA]</scope>
    <source>
        <strain evidence="6 7">LMG 22550</strain>
    </source>
</reference>
<evidence type="ECO:0000313" key="6">
    <source>
        <dbReference type="EMBL" id="RXG22519.1"/>
    </source>
</evidence>
<dbReference type="PANTHER" id="PTHR30244">
    <property type="entry name" value="TRANSAMINASE"/>
    <property type="match status" value="1"/>
</dbReference>